<evidence type="ECO:0008006" key="6">
    <source>
        <dbReference type="Google" id="ProtNLM"/>
    </source>
</evidence>
<evidence type="ECO:0000313" key="5">
    <source>
        <dbReference type="Proteomes" id="UP001060275"/>
    </source>
</evidence>
<protein>
    <recommendedName>
        <fullName evidence="6">Inner membrane protein</fullName>
    </recommendedName>
</protein>
<evidence type="ECO:0000256" key="3">
    <source>
        <dbReference type="SAM" id="Phobius"/>
    </source>
</evidence>
<accession>A0A9Q4FS11</accession>
<keyword evidence="3" id="KW-0812">Transmembrane</keyword>
<feature type="compositionally biased region" description="Low complexity" evidence="2">
    <location>
        <begin position="7"/>
        <end position="26"/>
    </location>
</feature>
<evidence type="ECO:0000256" key="2">
    <source>
        <dbReference type="SAM" id="MobiDB-lite"/>
    </source>
</evidence>
<keyword evidence="5" id="KW-1185">Reference proteome</keyword>
<feature type="region of interest" description="Disordered" evidence="2">
    <location>
        <begin position="1"/>
        <end position="82"/>
    </location>
</feature>
<keyword evidence="3" id="KW-1133">Transmembrane helix</keyword>
<gene>
    <name evidence="4" type="ORF">NF348_06795</name>
</gene>
<keyword evidence="3" id="KW-0472">Membrane</keyword>
<comment type="caution">
    <text evidence="4">The sequence shown here is derived from an EMBL/GenBank/DDBJ whole genome shotgun (WGS) entry which is preliminary data.</text>
</comment>
<sequence length="413" mass="42018">MAETTGKETPATDPKTAAPAAAKTGPVKPPVLEGTARPAGTGKPGDASTTEKPAEKSAASTTSKPTTPSTAARSRVDDHEENSGGAWLAGILGGVIGLGAAYGLAWFGLWPQVQQAPAPADPRLAQFATAIPELETVTGTVQDELSTLTARVGTLEASLAEAPVATAPGTDPALAEQLAALSARLDALDAAPGNTVDADTLAGMQSALEAVQSEMSATATQLNAARQQIETLSRNADESTGAEAATMRLPLIFSSLESAFSAGRGYETELAALRQALPETMVPDAIAGRAASGLPRPDDVERQLVAVLPDMLAGRPVNAGANWQDATTDWFRGLIAMRPAGAIEGDGADAIIARLEAAVAQRDFETAEAELTALPAPMRDAAGALADDIASLAAAETFLTQLRARALTGENGA</sequence>
<proteinExistence type="predicted"/>
<name>A0A9Q4FS11_9HYPH</name>
<feature type="coiled-coil region" evidence="1">
    <location>
        <begin position="208"/>
        <end position="242"/>
    </location>
</feature>
<evidence type="ECO:0000313" key="4">
    <source>
        <dbReference type="EMBL" id="MCP8886807.1"/>
    </source>
</evidence>
<feature type="compositionally biased region" description="Low complexity" evidence="2">
    <location>
        <begin position="56"/>
        <end position="73"/>
    </location>
</feature>
<dbReference type="EMBL" id="JAMWDU010000002">
    <property type="protein sequence ID" value="MCP8886807.1"/>
    <property type="molecule type" value="Genomic_DNA"/>
</dbReference>
<dbReference type="RefSeq" id="WP_254677760.1">
    <property type="nucleotide sequence ID" value="NZ_JAMWDU010000002.1"/>
</dbReference>
<dbReference type="AlphaFoldDB" id="A0A9Q4FS11"/>
<dbReference type="Proteomes" id="UP001060275">
    <property type="component" value="Unassembled WGS sequence"/>
</dbReference>
<reference evidence="4" key="1">
    <citation type="submission" date="2022-06" db="EMBL/GenBank/DDBJ databases">
        <title>Devosia sp. XJ19-45 genome assembly.</title>
        <authorList>
            <person name="Li B."/>
            <person name="Cai M."/>
            <person name="Nie G."/>
            <person name="Li W."/>
        </authorList>
    </citation>
    <scope>NUCLEOTIDE SEQUENCE</scope>
    <source>
        <strain evidence="4">XJ19-45</strain>
    </source>
</reference>
<organism evidence="4 5">
    <name type="scientific">Devosia ureilytica</name>
    <dbReference type="NCBI Taxonomy" id="2952754"/>
    <lineage>
        <taxon>Bacteria</taxon>
        <taxon>Pseudomonadati</taxon>
        <taxon>Pseudomonadota</taxon>
        <taxon>Alphaproteobacteria</taxon>
        <taxon>Hyphomicrobiales</taxon>
        <taxon>Devosiaceae</taxon>
        <taxon>Devosia</taxon>
    </lineage>
</organism>
<evidence type="ECO:0000256" key="1">
    <source>
        <dbReference type="SAM" id="Coils"/>
    </source>
</evidence>
<feature type="transmembrane region" description="Helical" evidence="3">
    <location>
        <begin position="85"/>
        <end position="109"/>
    </location>
</feature>
<keyword evidence="1" id="KW-0175">Coiled coil</keyword>